<dbReference type="InterPro" id="IPR003439">
    <property type="entry name" value="ABC_transporter-like_ATP-bd"/>
</dbReference>
<keyword evidence="6" id="KW-0645">Protease</keyword>
<reference evidence="12 13" key="1">
    <citation type="submission" date="2020-01" db="EMBL/GenBank/DDBJ databases">
        <title>Genome analysis of Anaerocolumna sp. CBA3638.</title>
        <authorList>
            <person name="Kim J."/>
            <person name="Roh S.W."/>
        </authorList>
    </citation>
    <scope>NUCLEOTIDE SEQUENCE [LARGE SCALE GENOMIC DNA]</scope>
    <source>
        <strain evidence="12 13">CBA3638</strain>
    </source>
</reference>
<keyword evidence="5" id="KW-0547">Nucleotide-binding</keyword>
<dbReference type="Gene3D" id="3.40.50.300">
    <property type="entry name" value="P-loop containing nucleotide triphosphate hydrolases"/>
    <property type="match status" value="1"/>
</dbReference>
<feature type="domain" description="ABC transporter" evidence="11">
    <location>
        <begin position="241"/>
        <end position="480"/>
    </location>
</feature>
<sequence>MDMDFPYTEDPNTLNDIKTAIKTIQSPVNGIGLIILKLFSIPGNLIGFFVFSVILFHLNPIILIILMATVVLSYFILLRANHYERSRKDELAEEERKAYYASATLSDFLYGKDIRVYGLKGILLQKKKESCEHLIHIISEIQGKILKATVMEAFLIFIREGVIYCYLIYQVIENGLSIGNFVMYSLVMNRFADWMDTTMKDIATIGIQSMYVSDFRDFLKKEEPIQVKNPKKIPESDQFEIELKNISFQYPGSDKYILKDFSLKIKAGQRIALVGINGAGKTTLVKLLTRLYRPTEGQILLNGIDINELDREEYTTLFSVIFQDIKLFAFNLAENITFTDKEEEENIIYQVLNQAGLSEKVNSLEHGIYTNMLKVLDENGIELSGGENQKLAMARALYKGGKIIIMDEPTAALDALAESQLYKNFDELIQKRTAIYISHRLSSTRFCDVIAFIEDGEIKEYGTHEELMKLNKSYANMFQIQAVYYREEERHVS</sequence>
<dbReference type="SUPFAM" id="SSF90123">
    <property type="entry name" value="ABC transporter transmembrane region"/>
    <property type="match status" value="1"/>
</dbReference>
<dbReference type="GO" id="GO:0016887">
    <property type="term" value="F:ATP hydrolysis activity"/>
    <property type="evidence" value="ECO:0007669"/>
    <property type="project" value="InterPro"/>
</dbReference>
<dbReference type="Gene3D" id="1.20.1560.10">
    <property type="entry name" value="ABC transporter type 1, transmembrane domain"/>
    <property type="match status" value="1"/>
</dbReference>
<dbReference type="InterPro" id="IPR003593">
    <property type="entry name" value="AAA+_ATPase"/>
</dbReference>
<protein>
    <submittedName>
        <fullName evidence="12">ATP-binding cassette domain-containing protein</fullName>
    </submittedName>
</protein>
<keyword evidence="3" id="KW-1003">Cell membrane</keyword>
<gene>
    <name evidence="12" type="ORF">Ana3638_13470</name>
</gene>
<dbReference type="PANTHER" id="PTHR43394">
    <property type="entry name" value="ATP-DEPENDENT PERMEASE MDL1, MITOCHONDRIAL"/>
    <property type="match status" value="1"/>
</dbReference>
<dbReference type="Proteomes" id="UP000464314">
    <property type="component" value="Chromosome"/>
</dbReference>
<dbReference type="AlphaFoldDB" id="A0A6P1TW68"/>
<dbReference type="GO" id="GO:0015421">
    <property type="term" value="F:ABC-type oligopeptide transporter activity"/>
    <property type="evidence" value="ECO:0007669"/>
    <property type="project" value="TreeGrafter"/>
</dbReference>
<accession>A0A6P1TW68</accession>
<dbReference type="FunFam" id="3.40.50.300:FF:000299">
    <property type="entry name" value="ABC transporter ATP-binding protein/permease"/>
    <property type="match status" value="1"/>
</dbReference>
<dbReference type="InterPro" id="IPR027417">
    <property type="entry name" value="P-loop_NTPase"/>
</dbReference>
<name>A0A6P1TW68_9FIRM</name>
<keyword evidence="6" id="KW-0788">Thiol protease</keyword>
<dbReference type="EMBL" id="CP048000">
    <property type="protein sequence ID" value="QHQ63748.1"/>
    <property type="molecule type" value="Genomic_DNA"/>
</dbReference>
<dbReference type="SMART" id="SM00382">
    <property type="entry name" value="AAA"/>
    <property type="match status" value="1"/>
</dbReference>
<feature type="transmembrane region" description="Helical" evidence="10">
    <location>
        <begin position="31"/>
        <end position="55"/>
    </location>
</feature>
<evidence type="ECO:0000256" key="10">
    <source>
        <dbReference type="SAM" id="Phobius"/>
    </source>
</evidence>
<comment type="subcellular location">
    <subcellularLocation>
        <location evidence="1">Cell membrane</location>
        <topology evidence="1">Multi-pass membrane protein</topology>
    </subcellularLocation>
</comment>
<evidence type="ECO:0000313" key="13">
    <source>
        <dbReference type="Proteomes" id="UP000464314"/>
    </source>
</evidence>
<evidence type="ECO:0000256" key="1">
    <source>
        <dbReference type="ARBA" id="ARBA00004651"/>
    </source>
</evidence>
<dbReference type="GO" id="GO:0005524">
    <property type="term" value="F:ATP binding"/>
    <property type="evidence" value="ECO:0007669"/>
    <property type="project" value="UniProtKB-KW"/>
</dbReference>
<proteinExistence type="predicted"/>
<dbReference type="KEGG" id="anr:Ana3638_13470"/>
<evidence type="ECO:0000256" key="7">
    <source>
        <dbReference type="ARBA" id="ARBA00022840"/>
    </source>
</evidence>
<organism evidence="12 13">
    <name type="scientific">Anaerocolumna sedimenticola</name>
    <dbReference type="NCBI Taxonomy" id="2696063"/>
    <lineage>
        <taxon>Bacteria</taxon>
        <taxon>Bacillati</taxon>
        <taxon>Bacillota</taxon>
        <taxon>Clostridia</taxon>
        <taxon>Lachnospirales</taxon>
        <taxon>Lachnospiraceae</taxon>
        <taxon>Anaerocolumna</taxon>
    </lineage>
</organism>
<dbReference type="PANTHER" id="PTHR43394:SF1">
    <property type="entry name" value="ATP-BINDING CASSETTE SUB-FAMILY B MEMBER 10, MITOCHONDRIAL"/>
    <property type="match status" value="1"/>
</dbReference>
<evidence type="ECO:0000256" key="9">
    <source>
        <dbReference type="ARBA" id="ARBA00023136"/>
    </source>
</evidence>
<feature type="transmembrane region" description="Helical" evidence="10">
    <location>
        <begin position="61"/>
        <end position="78"/>
    </location>
</feature>
<dbReference type="InterPro" id="IPR039421">
    <property type="entry name" value="Type_1_exporter"/>
</dbReference>
<evidence type="ECO:0000313" key="12">
    <source>
        <dbReference type="EMBL" id="QHQ63748.1"/>
    </source>
</evidence>
<keyword evidence="6" id="KW-0378">Hydrolase</keyword>
<keyword evidence="8 10" id="KW-1133">Transmembrane helix</keyword>
<keyword evidence="9 10" id="KW-0472">Membrane</keyword>
<keyword evidence="2" id="KW-0813">Transport</keyword>
<evidence type="ECO:0000256" key="5">
    <source>
        <dbReference type="ARBA" id="ARBA00022741"/>
    </source>
</evidence>
<dbReference type="PROSITE" id="PS50893">
    <property type="entry name" value="ABC_TRANSPORTER_2"/>
    <property type="match status" value="1"/>
</dbReference>
<evidence type="ECO:0000256" key="2">
    <source>
        <dbReference type="ARBA" id="ARBA00022448"/>
    </source>
</evidence>
<dbReference type="Pfam" id="PF00005">
    <property type="entry name" value="ABC_tran"/>
    <property type="match status" value="1"/>
</dbReference>
<evidence type="ECO:0000256" key="3">
    <source>
        <dbReference type="ARBA" id="ARBA00022475"/>
    </source>
</evidence>
<evidence type="ECO:0000259" key="11">
    <source>
        <dbReference type="PROSITE" id="PS50893"/>
    </source>
</evidence>
<evidence type="ECO:0000256" key="4">
    <source>
        <dbReference type="ARBA" id="ARBA00022692"/>
    </source>
</evidence>
<dbReference type="GO" id="GO:0005886">
    <property type="term" value="C:plasma membrane"/>
    <property type="evidence" value="ECO:0007669"/>
    <property type="project" value="UniProtKB-SubCell"/>
</dbReference>
<dbReference type="GO" id="GO:0008234">
    <property type="term" value="F:cysteine-type peptidase activity"/>
    <property type="evidence" value="ECO:0007669"/>
    <property type="project" value="UniProtKB-KW"/>
</dbReference>
<keyword evidence="4 10" id="KW-0812">Transmembrane</keyword>
<evidence type="ECO:0000256" key="8">
    <source>
        <dbReference type="ARBA" id="ARBA00022989"/>
    </source>
</evidence>
<evidence type="ECO:0000256" key="6">
    <source>
        <dbReference type="ARBA" id="ARBA00022807"/>
    </source>
</evidence>
<dbReference type="InterPro" id="IPR036640">
    <property type="entry name" value="ABC1_TM_sf"/>
</dbReference>
<dbReference type="SUPFAM" id="SSF52540">
    <property type="entry name" value="P-loop containing nucleoside triphosphate hydrolases"/>
    <property type="match status" value="1"/>
</dbReference>
<keyword evidence="7 12" id="KW-0067">ATP-binding</keyword>
<keyword evidence="13" id="KW-1185">Reference proteome</keyword>